<dbReference type="GO" id="GO:0005739">
    <property type="term" value="C:mitochondrion"/>
    <property type="evidence" value="ECO:0007669"/>
    <property type="project" value="TreeGrafter"/>
</dbReference>
<dbReference type="InterPro" id="IPR047148">
    <property type="entry name" value="PLPL9"/>
</dbReference>
<dbReference type="EMBL" id="CAJEWN010000287">
    <property type="protein sequence ID" value="CAD2176964.1"/>
    <property type="molecule type" value="Genomic_DNA"/>
</dbReference>
<accession>A0A6V7VQZ3</accession>
<sequence>MRNMAQGLVEQITESNRRPVMHCSAFCAALGVPFFRFSPRLSDDVRINEVDDACILKMLWDVEVAMYAARNDVDKLVKILKSRI</sequence>
<gene>
    <name evidence="2" type="ORF">MENT_LOCUS28807</name>
</gene>
<dbReference type="GO" id="GO:0047499">
    <property type="term" value="F:calcium-independent phospholipase A2 activity"/>
    <property type="evidence" value="ECO:0007669"/>
    <property type="project" value="InterPro"/>
</dbReference>
<dbReference type="PANTHER" id="PTHR24139">
    <property type="entry name" value="CALCIUM-INDEPENDENT PHOSPHOLIPASE A2"/>
    <property type="match status" value="1"/>
</dbReference>
<dbReference type="Proteomes" id="UP000580250">
    <property type="component" value="Unassembled WGS sequence"/>
</dbReference>
<comment type="caution">
    <text evidence="2">The sequence shown here is derived from an EMBL/GenBank/DDBJ whole genome shotgun (WGS) entry which is preliminary data.</text>
</comment>
<dbReference type="OrthoDB" id="10021675at2759"/>
<keyword evidence="1" id="KW-0378">Hydrolase</keyword>
<name>A0A6V7VQZ3_MELEN</name>
<proteinExistence type="predicted"/>
<organism evidence="2 3">
    <name type="scientific">Meloidogyne enterolobii</name>
    <name type="common">Root-knot nematode worm</name>
    <name type="synonym">Meloidogyne mayaguensis</name>
    <dbReference type="NCBI Taxonomy" id="390850"/>
    <lineage>
        <taxon>Eukaryota</taxon>
        <taxon>Metazoa</taxon>
        <taxon>Ecdysozoa</taxon>
        <taxon>Nematoda</taxon>
        <taxon>Chromadorea</taxon>
        <taxon>Rhabditida</taxon>
        <taxon>Tylenchina</taxon>
        <taxon>Tylenchomorpha</taxon>
        <taxon>Tylenchoidea</taxon>
        <taxon>Meloidogynidae</taxon>
        <taxon>Meloidogyninae</taxon>
        <taxon>Meloidogyne</taxon>
    </lineage>
</organism>
<dbReference type="PANTHER" id="PTHR24139:SF34">
    <property type="entry name" value="85_88 KDA CALCIUM-INDEPENDENT PHOSPHOLIPASE A2"/>
    <property type="match status" value="1"/>
</dbReference>
<evidence type="ECO:0000256" key="1">
    <source>
        <dbReference type="ARBA" id="ARBA00022801"/>
    </source>
</evidence>
<evidence type="ECO:0000313" key="3">
    <source>
        <dbReference type="Proteomes" id="UP000580250"/>
    </source>
</evidence>
<dbReference type="AlphaFoldDB" id="A0A6V7VQZ3"/>
<dbReference type="GO" id="GO:0052816">
    <property type="term" value="F:long-chain fatty acyl-CoA hydrolase activity"/>
    <property type="evidence" value="ECO:0007669"/>
    <property type="project" value="TreeGrafter"/>
</dbReference>
<dbReference type="GO" id="GO:2000304">
    <property type="term" value="P:positive regulation of ceramide biosynthetic process"/>
    <property type="evidence" value="ECO:0007669"/>
    <property type="project" value="TreeGrafter"/>
</dbReference>
<reference evidence="2 3" key="1">
    <citation type="submission" date="2020-08" db="EMBL/GenBank/DDBJ databases">
        <authorList>
            <person name="Koutsovoulos G."/>
            <person name="Danchin GJ E."/>
        </authorList>
    </citation>
    <scope>NUCLEOTIDE SEQUENCE [LARGE SCALE GENOMIC DNA]</scope>
</reference>
<evidence type="ECO:0000313" key="2">
    <source>
        <dbReference type="EMBL" id="CAD2176964.1"/>
    </source>
</evidence>
<protein>
    <submittedName>
        <fullName evidence="2">Uncharacterized protein</fullName>
    </submittedName>
</protein>